<dbReference type="GO" id="GO:0003677">
    <property type="term" value="F:DNA binding"/>
    <property type="evidence" value="ECO:0007669"/>
    <property type="project" value="InterPro"/>
</dbReference>
<protein>
    <submittedName>
        <fullName evidence="2">Helix-turn-helix protein</fullName>
    </submittedName>
</protein>
<proteinExistence type="predicted"/>
<comment type="caution">
    <text evidence="2">The sequence shown here is derived from an EMBL/GenBank/DDBJ whole genome shotgun (WGS) entry which is preliminary data.</text>
</comment>
<sequence>MTTKTPITSLRARWLGERLRAERTKAGYTLKDVAEYLGVDFTSLGRFERGTHRIRHSYVRDLINFYGISEPKSRNALLKLNEDSWRRDWWDGDTRDLEVGFIDYSWLEASAHCIRHFETMLIPGLLQTREYARTIMLAARDFQADRDELERLLELRSKRQEILSGESPTPLSVVFEESVLRRIVGGRRVFGRQLAKLLAKAEESHISIRVRPETAEWQPGLGSPFTYFSMDDPYPDVAYVENIAGRTFLEEQAKVELFNRAYHELCDSALTPEQSLARINQVREEIE</sequence>
<dbReference type="PROSITE" id="PS50943">
    <property type="entry name" value="HTH_CROC1"/>
    <property type="match status" value="1"/>
</dbReference>
<dbReference type="SUPFAM" id="SSF47413">
    <property type="entry name" value="lambda repressor-like DNA-binding domains"/>
    <property type="match status" value="1"/>
</dbReference>
<reference evidence="2 3" key="1">
    <citation type="submission" date="2019-06" db="EMBL/GenBank/DDBJ databases">
        <title>Sequencing the genomes of 1000 actinobacteria strains.</title>
        <authorList>
            <person name="Klenk H.-P."/>
        </authorList>
    </citation>
    <scope>NUCLEOTIDE SEQUENCE [LARGE SCALE GENOMIC DNA]</scope>
    <source>
        <strain evidence="2 3">DSM 45928</strain>
    </source>
</reference>
<dbReference type="AlphaFoldDB" id="A0A543AV49"/>
<dbReference type="InterPro" id="IPR010982">
    <property type="entry name" value="Lambda_DNA-bd_dom_sf"/>
</dbReference>
<dbReference type="SMART" id="SM00530">
    <property type="entry name" value="HTH_XRE"/>
    <property type="match status" value="1"/>
</dbReference>
<dbReference type="EMBL" id="VFOW01000001">
    <property type="protein sequence ID" value="TQL76427.1"/>
    <property type="molecule type" value="Genomic_DNA"/>
</dbReference>
<evidence type="ECO:0000259" key="1">
    <source>
        <dbReference type="PROSITE" id="PS50943"/>
    </source>
</evidence>
<dbReference type="Gene3D" id="1.10.260.40">
    <property type="entry name" value="lambda repressor-like DNA-binding domains"/>
    <property type="match status" value="1"/>
</dbReference>
<organism evidence="2 3">
    <name type="scientific">Stackebrandtia endophytica</name>
    <dbReference type="NCBI Taxonomy" id="1496996"/>
    <lineage>
        <taxon>Bacteria</taxon>
        <taxon>Bacillati</taxon>
        <taxon>Actinomycetota</taxon>
        <taxon>Actinomycetes</taxon>
        <taxon>Glycomycetales</taxon>
        <taxon>Glycomycetaceae</taxon>
        <taxon>Stackebrandtia</taxon>
    </lineage>
</organism>
<keyword evidence="3" id="KW-1185">Reference proteome</keyword>
<name>A0A543AV49_9ACTN</name>
<dbReference type="InterPro" id="IPR043917">
    <property type="entry name" value="DUF5753"/>
</dbReference>
<dbReference type="InParanoid" id="A0A543AV49"/>
<dbReference type="Proteomes" id="UP000317043">
    <property type="component" value="Unassembled WGS sequence"/>
</dbReference>
<dbReference type="Pfam" id="PF13560">
    <property type="entry name" value="HTH_31"/>
    <property type="match status" value="1"/>
</dbReference>
<feature type="domain" description="HTH cro/C1-type" evidence="1">
    <location>
        <begin position="19"/>
        <end position="73"/>
    </location>
</feature>
<dbReference type="Pfam" id="PF19054">
    <property type="entry name" value="DUF5753"/>
    <property type="match status" value="1"/>
</dbReference>
<gene>
    <name evidence="2" type="ORF">FB566_1956</name>
</gene>
<evidence type="ECO:0000313" key="2">
    <source>
        <dbReference type="EMBL" id="TQL76427.1"/>
    </source>
</evidence>
<dbReference type="CDD" id="cd00093">
    <property type="entry name" value="HTH_XRE"/>
    <property type="match status" value="1"/>
</dbReference>
<accession>A0A543AV49</accession>
<evidence type="ECO:0000313" key="3">
    <source>
        <dbReference type="Proteomes" id="UP000317043"/>
    </source>
</evidence>
<dbReference type="RefSeq" id="WP_142037831.1">
    <property type="nucleotide sequence ID" value="NZ_JBHTGS010000001.1"/>
</dbReference>
<dbReference type="OrthoDB" id="4273809at2"/>
<dbReference type="InterPro" id="IPR001387">
    <property type="entry name" value="Cro/C1-type_HTH"/>
</dbReference>